<evidence type="ECO:0000313" key="2">
    <source>
        <dbReference type="Proteomes" id="UP000035081"/>
    </source>
</evidence>
<sequence>MIAPDLGAPCNRFLDDGLGAALLKIKGNIRFFW</sequence>
<dbReference type="KEGG" id="msr:AU15_11755"/>
<name>W5YVC0_9GAMM</name>
<protein>
    <submittedName>
        <fullName evidence="1">Uncharacterized protein</fullName>
    </submittedName>
</protein>
<accession>W5YVC0</accession>
<dbReference type="Proteomes" id="UP000035081">
    <property type="component" value="Chromosome"/>
</dbReference>
<organism evidence="1 2">
    <name type="scientific">Marinobacter salarius</name>
    <dbReference type="NCBI Taxonomy" id="1420917"/>
    <lineage>
        <taxon>Bacteria</taxon>
        <taxon>Pseudomonadati</taxon>
        <taxon>Pseudomonadota</taxon>
        <taxon>Gammaproteobacteria</taxon>
        <taxon>Pseudomonadales</taxon>
        <taxon>Marinobacteraceae</taxon>
        <taxon>Marinobacter</taxon>
    </lineage>
</organism>
<evidence type="ECO:0000313" key="1">
    <source>
        <dbReference type="EMBL" id="AHI33192.1"/>
    </source>
</evidence>
<reference evidence="1 2" key="1">
    <citation type="journal article" date="2014" name="Genome Announc.">
        <title>Draft Genome Sequences of Marinobacter similis A3d10T and Marinobacter salarius R9SW1T.</title>
        <authorList>
            <person name="Ivanova E.P."/>
            <person name="Ng H.J."/>
            <person name="Webb H.K."/>
            <person name="Feng G."/>
            <person name="Oshima K."/>
            <person name="Hattori M."/>
            <person name="Ohkuma M."/>
            <person name="Sergeev A.F."/>
            <person name="Mikhailov V.V."/>
            <person name="Crawford R.J."/>
            <person name="Sawabe T."/>
        </authorList>
    </citation>
    <scope>NUCLEOTIDE SEQUENCE [LARGE SCALE GENOMIC DNA]</scope>
    <source>
        <strain evidence="2">A3d10 and R9SW1</strain>
    </source>
</reference>
<dbReference type="HOGENOM" id="CLU_3382634_0_0_6"/>
<dbReference type="AlphaFoldDB" id="W5YVC0"/>
<dbReference type="EMBL" id="CP007152">
    <property type="protein sequence ID" value="AHI33192.1"/>
    <property type="molecule type" value="Genomic_DNA"/>
</dbReference>
<gene>
    <name evidence="1" type="ORF">AU15_11755</name>
</gene>
<proteinExistence type="predicted"/>